<evidence type="ECO:0000313" key="3">
    <source>
        <dbReference type="Proteomes" id="UP000181899"/>
    </source>
</evidence>
<dbReference type="OrthoDB" id="2357232at2"/>
<keyword evidence="1" id="KW-1133">Transmembrane helix</keyword>
<dbReference type="EMBL" id="FOVK01000011">
    <property type="protein sequence ID" value="SFO03345.1"/>
    <property type="molecule type" value="Genomic_DNA"/>
</dbReference>
<sequence length="69" mass="7927">MKKQDYHMKKVFVGAAFYVLGILANYIFGAERYRPGIGMELFGSITFLDGFIRGVLPKIMKRNHKKVES</sequence>
<feature type="transmembrane region" description="Helical" evidence="1">
    <location>
        <begin position="12"/>
        <end position="30"/>
    </location>
</feature>
<dbReference type="Proteomes" id="UP000181899">
    <property type="component" value="Unassembled WGS sequence"/>
</dbReference>
<keyword evidence="1" id="KW-0472">Membrane</keyword>
<evidence type="ECO:0000256" key="1">
    <source>
        <dbReference type="SAM" id="Phobius"/>
    </source>
</evidence>
<accession>A0A1I5DVQ0</accession>
<dbReference type="AlphaFoldDB" id="A0A1I5DVQ0"/>
<proteinExistence type="predicted"/>
<name>A0A1I5DVQ0_9CLOT</name>
<evidence type="ECO:0000313" key="2">
    <source>
        <dbReference type="EMBL" id="SFO03345.1"/>
    </source>
</evidence>
<gene>
    <name evidence="2" type="ORF">SAMN04488695_11145</name>
</gene>
<feature type="transmembrane region" description="Helical" evidence="1">
    <location>
        <begin position="36"/>
        <end position="56"/>
    </location>
</feature>
<reference evidence="2 3" key="1">
    <citation type="submission" date="2016-10" db="EMBL/GenBank/DDBJ databases">
        <authorList>
            <person name="de Groot N.N."/>
        </authorList>
    </citation>
    <scope>NUCLEOTIDE SEQUENCE [LARGE SCALE GENOMIC DNA]</scope>
    <source>
        <strain evidence="2 3">ML2</strain>
    </source>
</reference>
<keyword evidence="3" id="KW-1185">Reference proteome</keyword>
<protein>
    <submittedName>
        <fullName evidence="2">Uncharacterized protein</fullName>
    </submittedName>
</protein>
<organism evidence="2 3">
    <name type="scientific">Proteiniclasticum ruminis</name>
    <dbReference type="NCBI Taxonomy" id="398199"/>
    <lineage>
        <taxon>Bacteria</taxon>
        <taxon>Bacillati</taxon>
        <taxon>Bacillota</taxon>
        <taxon>Clostridia</taxon>
        <taxon>Eubacteriales</taxon>
        <taxon>Clostridiaceae</taxon>
        <taxon>Proteiniclasticum</taxon>
    </lineage>
</organism>
<keyword evidence="1" id="KW-0812">Transmembrane</keyword>
<dbReference type="RefSeq" id="WP_074912668.1">
    <property type="nucleotide sequence ID" value="NZ_FOVK01000011.1"/>
</dbReference>